<dbReference type="Proteomes" id="UP000242754">
    <property type="component" value="Unassembled WGS sequence"/>
</dbReference>
<dbReference type="InterPro" id="IPR052159">
    <property type="entry name" value="Competence_DNA_uptake"/>
</dbReference>
<keyword evidence="5 6" id="KW-0472">Membrane</keyword>
<keyword evidence="3 6" id="KW-0812">Transmembrane</keyword>
<dbReference type="InterPro" id="IPR036866">
    <property type="entry name" value="RibonucZ/Hydroxyglut_hydro"/>
</dbReference>
<dbReference type="InterPro" id="IPR004797">
    <property type="entry name" value="Competence_ComEC/Rec2"/>
</dbReference>
<evidence type="ECO:0000313" key="9">
    <source>
        <dbReference type="Proteomes" id="UP000242754"/>
    </source>
</evidence>
<feature type="transmembrane region" description="Helical" evidence="6">
    <location>
        <begin position="458"/>
        <end position="478"/>
    </location>
</feature>
<dbReference type="SMART" id="SM00849">
    <property type="entry name" value="Lactamase_B"/>
    <property type="match status" value="1"/>
</dbReference>
<evidence type="ECO:0000256" key="2">
    <source>
        <dbReference type="ARBA" id="ARBA00022475"/>
    </source>
</evidence>
<dbReference type="Pfam" id="PF00753">
    <property type="entry name" value="Lactamase_B"/>
    <property type="match status" value="1"/>
</dbReference>
<evidence type="ECO:0000313" key="8">
    <source>
        <dbReference type="EMBL" id="CZQ82428.1"/>
    </source>
</evidence>
<proteinExistence type="predicted"/>
<feature type="transmembrane region" description="Helical" evidence="6">
    <location>
        <begin position="246"/>
        <end position="268"/>
    </location>
</feature>
<keyword evidence="2" id="KW-1003">Cell membrane</keyword>
<accession>A0A143Y8I8</accession>
<feature type="transmembrane region" description="Helical" evidence="6">
    <location>
        <begin position="211"/>
        <end position="234"/>
    </location>
</feature>
<dbReference type="Pfam" id="PF13567">
    <property type="entry name" value="DUF4131"/>
    <property type="match status" value="1"/>
</dbReference>
<dbReference type="PANTHER" id="PTHR30619">
    <property type="entry name" value="DNA INTERNALIZATION/COMPETENCE PROTEIN COMEC/REC2"/>
    <property type="match status" value="1"/>
</dbReference>
<dbReference type="AlphaFoldDB" id="A0A143Y8I8"/>
<dbReference type="SUPFAM" id="SSF56281">
    <property type="entry name" value="Metallo-hydrolase/oxidoreductase"/>
    <property type="match status" value="1"/>
</dbReference>
<protein>
    <submittedName>
        <fullName evidence="8">Competence protein</fullName>
    </submittedName>
</protein>
<evidence type="ECO:0000256" key="3">
    <source>
        <dbReference type="ARBA" id="ARBA00022692"/>
    </source>
</evidence>
<dbReference type="Pfam" id="PF03772">
    <property type="entry name" value="Competence"/>
    <property type="match status" value="1"/>
</dbReference>
<dbReference type="GO" id="GO:0005886">
    <property type="term" value="C:plasma membrane"/>
    <property type="evidence" value="ECO:0007669"/>
    <property type="project" value="UniProtKB-SubCell"/>
</dbReference>
<dbReference type="Gene3D" id="3.60.15.10">
    <property type="entry name" value="Ribonuclease Z/Hydroxyacylglutathione hydrolase-like"/>
    <property type="match status" value="1"/>
</dbReference>
<dbReference type="InterPro" id="IPR001279">
    <property type="entry name" value="Metallo-B-lactamas"/>
</dbReference>
<dbReference type="STRING" id="140314.SAMN04488076_10326"/>
<evidence type="ECO:0000256" key="6">
    <source>
        <dbReference type="SAM" id="Phobius"/>
    </source>
</evidence>
<organism evidence="8 9">
    <name type="scientific">Trichococcus palustris</name>
    <dbReference type="NCBI Taxonomy" id="140314"/>
    <lineage>
        <taxon>Bacteria</taxon>
        <taxon>Bacillati</taxon>
        <taxon>Bacillota</taxon>
        <taxon>Bacilli</taxon>
        <taxon>Lactobacillales</taxon>
        <taxon>Carnobacteriaceae</taxon>
        <taxon>Trichococcus</taxon>
    </lineage>
</organism>
<dbReference type="CDD" id="cd07731">
    <property type="entry name" value="ComA-like_MBL-fold"/>
    <property type="match status" value="1"/>
</dbReference>
<dbReference type="GO" id="GO:0030420">
    <property type="term" value="P:establishment of competence for transformation"/>
    <property type="evidence" value="ECO:0007669"/>
    <property type="project" value="InterPro"/>
</dbReference>
<keyword evidence="9" id="KW-1185">Reference proteome</keyword>
<feature type="domain" description="Metallo-beta-lactamase" evidence="7">
    <location>
        <begin position="491"/>
        <end position="701"/>
    </location>
</feature>
<dbReference type="NCBIfam" id="TIGR00360">
    <property type="entry name" value="ComEC_N-term"/>
    <property type="match status" value="1"/>
</dbReference>
<feature type="transmembrane region" description="Helical" evidence="6">
    <location>
        <begin position="370"/>
        <end position="393"/>
    </location>
</feature>
<evidence type="ECO:0000256" key="5">
    <source>
        <dbReference type="ARBA" id="ARBA00023136"/>
    </source>
</evidence>
<evidence type="ECO:0000256" key="1">
    <source>
        <dbReference type="ARBA" id="ARBA00004651"/>
    </source>
</evidence>
<feature type="transmembrane region" description="Helical" evidence="6">
    <location>
        <begin position="434"/>
        <end position="452"/>
    </location>
</feature>
<dbReference type="RefSeq" id="WP_143084411.1">
    <property type="nucleotide sequence ID" value="NZ_FJNE01000001.1"/>
</dbReference>
<feature type="transmembrane region" description="Helical" evidence="6">
    <location>
        <begin position="339"/>
        <end position="358"/>
    </location>
</feature>
<dbReference type="OrthoDB" id="9761531at2"/>
<dbReference type="EMBL" id="FJNE01000001">
    <property type="protein sequence ID" value="CZQ82428.1"/>
    <property type="molecule type" value="Genomic_DNA"/>
</dbReference>
<dbReference type="InterPro" id="IPR035681">
    <property type="entry name" value="ComA-like_MBL"/>
</dbReference>
<dbReference type="InterPro" id="IPR025405">
    <property type="entry name" value="DUF4131"/>
</dbReference>
<evidence type="ECO:0000256" key="4">
    <source>
        <dbReference type="ARBA" id="ARBA00022989"/>
    </source>
</evidence>
<sequence length="753" mass="84858">MAWLMLGLLVLRLVMFRSKQGLAIACGIVLISLGSLRFHHLTTVSEFDAASAAEPKTVLLEIDPNRMRINGDLLSGDAMLRWHDAEEKVVYYYKLKTEEEKIQWEQSAVPQKLVAKVAFEKPEGESNLFQFDYADYLEQKKVHWIVNIQTIEHRAEDRSVWKAVSILRRKIILLLEKLPSPKAADYIQTMLFNQQHTIAAEALDNYREIGLLHLFSISGMHIQLLLVQIGYILLRLQVTHETTNKLLVVFLIGYGLLTGWGVGIFRAICTHFILLFGRIFHQQLEAKDAFAITILLAVWMNPATIYTASFQLSYLLSGVLYFIAPACSNWKMQPVLKDILLTLIMTVVSFPILSYHFFEVSWMGVFVNVVFSFCFSWVLFPLFWVLFSALLFFPGTELLRFFAGVTDAVLTVLEDFSGWCGDFRVSQTITGRPAMLYFVMVGLFILILLVQIEQNRRGYKAVAGTALAILIFSSSVHLNPFGKVVMLDVAQGDSFLFITPYQRKTVLIDTGGTVAFKKEEWQIRDETATAGKKLLSAIKAEGVKKLDRVFLTHADSDHVGSLLELSQGIKVDELYFPKGTEQSAELNKVLLKLQKADVRLYPIIGKKDIIIEADMTLQVLAPLEKGEGGNEDSMVIFTEIAGFRWLFTGDLGEAGEKKLLAAYPLLEADVLKIGHHGSSSSSSEMFLNRLKPRIALISVGDNNAYGHPDATVLGRLDGRNIRIFRTDQQGAIHFTYGPGKSEWQTIMTNQKFE</sequence>
<reference evidence="8 9" key="1">
    <citation type="submission" date="2016-02" db="EMBL/GenBank/DDBJ databases">
        <authorList>
            <person name="Wen L."/>
            <person name="He K."/>
            <person name="Yang H."/>
        </authorList>
    </citation>
    <scope>NUCLEOTIDE SEQUENCE [LARGE SCALE GENOMIC DNA]</scope>
    <source>
        <strain evidence="8">Trichococcus palustris</strain>
    </source>
</reference>
<keyword evidence="4 6" id="KW-1133">Transmembrane helix</keyword>
<comment type="subcellular location">
    <subcellularLocation>
        <location evidence="1">Cell membrane</location>
        <topology evidence="1">Multi-pass membrane protein</topology>
    </subcellularLocation>
</comment>
<dbReference type="InterPro" id="IPR004477">
    <property type="entry name" value="ComEC_N"/>
</dbReference>
<dbReference type="PANTHER" id="PTHR30619:SF1">
    <property type="entry name" value="RECOMBINATION PROTEIN 2"/>
    <property type="match status" value="1"/>
</dbReference>
<name>A0A143Y8I8_9LACT</name>
<dbReference type="NCBIfam" id="TIGR00361">
    <property type="entry name" value="ComEC_Rec2"/>
    <property type="match status" value="1"/>
</dbReference>
<gene>
    <name evidence="8" type="ORF">Tpal_318</name>
</gene>
<evidence type="ECO:0000259" key="7">
    <source>
        <dbReference type="SMART" id="SM00849"/>
    </source>
</evidence>